<dbReference type="InterPro" id="IPR007129">
    <property type="entry name" value="Ubiqinol_cyt_c_chaperone_CPB3"/>
</dbReference>
<evidence type="ECO:0000313" key="5">
    <source>
        <dbReference type="Proteomes" id="UP000282211"/>
    </source>
</evidence>
<sequence length="186" mass="21399">MSFLSRIFSRRDPVKRDAETIYTRLMEQSRLPVFFGEGRFPDNYDGRIDVLTLHMAFVLETLRRFDSNGAHLSQALFDYMKDDFEIALREQGLSDTGVKKRIKPMISLFYTRVKAYSEGFENNTFSNVASAFHASKPNDNESAKSLTLFDSEFCRTLDQYVTESREAFSSYSLGEIALGKFIFPSL</sequence>
<feature type="domain" description="Ubiquinol-cytochrome c chaperone" evidence="3">
    <location>
        <begin position="40"/>
        <end position="182"/>
    </location>
</feature>
<comment type="caution">
    <text evidence="4">The sequence shown here is derived from an EMBL/GenBank/DDBJ whole genome shotgun (WGS) entry which is preliminary data.</text>
</comment>
<dbReference type="OrthoDB" id="7158889at2"/>
<organism evidence="4 5">
    <name type="scientific">Litorimonas taeanensis</name>
    <dbReference type="NCBI Taxonomy" id="568099"/>
    <lineage>
        <taxon>Bacteria</taxon>
        <taxon>Pseudomonadati</taxon>
        <taxon>Pseudomonadota</taxon>
        <taxon>Alphaproteobacteria</taxon>
        <taxon>Maricaulales</taxon>
        <taxon>Robiginitomaculaceae</taxon>
    </lineage>
</organism>
<gene>
    <name evidence="4" type="ORF">DES40_0743</name>
</gene>
<name>A0A420WK68_9PROT</name>
<dbReference type="Proteomes" id="UP000282211">
    <property type="component" value="Unassembled WGS sequence"/>
</dbReference>
<proteinExistence type="inferred from homology"/>
<reference evidence="4 5" key="1">
    <citation type="submission" date="2018-10" db="EMBL/GenBank/DDBJ databases">
        <title>Genomic Encyclopedia of Type Strains, Phase IV (KMG-IV): sequencing the most valuable type-strain genomes for metagenomic binning, comparative biology and taxonomic classification.</title>
        <authorList>
            <person name="Goeker M."/>
        </authorList>
    </citation>
    <scope>NUCLEOTIDE SEQUENCE [LARGE SCALE GENOMIC DNA]</scope>
    <source>
        <strain evidence="4 5">DSM 22008</strain>
    </source>
</reference>
<evidence type="ECO:0000256" key="1">
    <source>
        <dbReference type="ARBA" id="ARBA00006407"/>
    </source>
</evidence>
<dbReference type="InParanoid" id="A0A420WK68"/>
<evidence type="ECO:0000313" key="4">
    <source>
        <dbReference type="EMBL" id="RKQ71423.1"/>
    </source>
</evidence>
<dbReference type="PANTHER" id="PTHR12184:SF1">
    <property type="entry name" value="UBIQUINOL-CYTOCHROME-C REDUCTASE COMPLEX ASSEMBLY FACTOR 1"/>
    <property type="match status" value="1"/>
</dbReference>
<dbReference type="Pfam" id="PF03981">
    <property type="entry name" value="Ubiq_cyt_C_chap"/>
    <property type="match status" value="1"/>
</dbReference>
<dbReference type="PANTHER" id="PTHR12184">
    <property type="entry name" value="UBIQUINOL-CYTOCHROME C REDUCTASE COMPLEX ASSEMBLY FACTOR 1 FAMILY MEMBER"/>
    <property type="match status" value="1"/>
</dbReference>
<protein>
    <recommendedName>
        <fullName evidence="3">Ubiquinol-cytochrome c chaperone domain-containing protein</fullName>
    </recommendedName>
</protein>
<evidence type="ECO:0000259" key="3">
    <source>
        <dbReference type="Pfam" id="PF03981"/>
    </source>
</evidence>
<dbReference type="InterPro" id="IPR021150">
    <property type="entry name" value="Ubiq_cyt_c_chap"/>
</dbReference>
<keyword evidence="5" id="KW-1185">Reference proteome</keyword>
<comment type="similarity">
    <text evidence="1">Belongs to the CBP3 family.</text>
</comment>
<accession>A0A420WK68</accession>
<dbReference type="AlphaFoldDB" id="A0A420WK68"/>
<evidence type="ECO:0000256" key="2">
    <source>
        <dbReference type="ARBA" id="ARBA00006436"/>
    </source>
</evidence>
<dbReference type="EMBL" id="RBII01000001">
    <property type="protein sequence ID" value="RKQ71423.1"/>
    <property type="molecule type" value="Genomic_DNA"/>
</dbReference>
<comment type="similarity">
    <text evidence="2">Belongs to the UPF0174 family.</text>
</comment>